<dbReference type="Pfam" id="PF07734">
    <property type="entry name" value="FBA_1"/>
    <property type="match status" value="1"/>
</dbReference>
<gene>
    <name evidence="2" type="ORF">JCGZ_02900</name>
</gene>
<dbReference type="AlphaFoldDB" id="A0A067LCF6"/>
<dbReference type="PANTHER" id="PTHR31672">
    <property type="entry name" value="BNACNNG10540D PROTEIN"/>
    <property type="match status" value="1"/>
</dbReference>
<proteinExistence type="predicted"/>
<dbReference type="InterPro" id="IPR001810">
    <property type="entry name" value="F-box_dom"/>
</dbReference>
<dbReference type="PROSITE" id="PS50181">
    <property type="entry name" value="FBOX"/>
    <property type="match status" value="1"/>
</dbReference>
<dbReference type="SMART" id="SM00256">
    <property type="entry name" value="FBOX"/>
    <property type="match status" value="1"/>
</dbReference>
<dbReference type="NCBIfam" id="TIGR01640">
    <property type="entry name" value="F_box_assoc_1"/>
    <property type="match status" value="1"/>
</dbReference>
<keyword evidence="3" id="KW-1185">Reference proteome</keyword>
<dbReference type="Gene3D" id="1.20.1280.50">
    <property type="match status" value="1"/>
</dbReference>
<evidence type="ECO:0000313" key="2">
    <source>
        <dbReference type="EMBL" id="KDP42170.1"/>
    </source>
</evidence>
<dbReference type="InterPro" id="IPR017451">
    <property type="entry name" value="F-box-assoc_interact_dom"/>
</dbReference>
<dbReference type="OrthoDB" id="851737at2759"/>
<sequence>MERRTTMTTVPRDLIPEIFLCLPVKPVLRFRCISKTLCSLIDSPDFIKQHFKRSMKTKTNRKLIIHEHKPNISLGWSMPENIYAINCDKEFQEPRELNHPFKKRIDTIIYGSCNGLLLQPIKETMPKVPSSMPNTPRELNHPFTRQCKKLPLSSLCGERQFCCSFGLGYDHASDDYKVVKISGISEPHRVWVFSLKSNSWRTLPDVPDTDYHIPPFSPR</sequence>
<protein>
    <recommendedName>
        <fullName evidence="1">F-box domain-containing protein</fullName>
    </recommendedName>
</protein>
<dbReference type="Pfam" id="PF00646">
    <property type="entry name" value="F-box"/>
    <property type="match status" value="1"/>
</dbReference>
<dbReference type="SUPFAM" id="SSF81383">
    <property type="entry name" value="F-box domain"/>
    <property type="match status" value="1"/>
</dbReference>
<name>A0A067LCF6_JATCU</name>
<evidence type="ECO:0000259" key="1">
    <source>
        <dbReference type="PROSITE" id="PS50181"/>
    </source>
</evidence>
<organism evidence="2 3">
    <name type="scientific">Jatropha curcas</name>
    <name type="common">Barbados nut</name>
    <dbReference type="NCBI Taxonomy" id="180498"/>
    <lineage>
        <taxon>Eukaryota</taxon>
        <taxon>Viridiplantae</taxon>
        <taxon>Streptophyta</taxon>
        <taxon>Embryophyta</taxon>
        <taxon>Tracheophyta</taxon>
        <taxon>Spermatophyta</taxon>
        <taxon>Magnoliopsida</taxon>
        <taxon>eudicotyledons</taxon>
        <taxon>Gunneridae</taxon>
        <taxon>Pentapetalae</taxon>
        <taxon>rosids</taxon>
        <taxon>fabids</taxon>
        <taxon>Malpighiales</taxon>
        <taxon>Euphorbiaceae</taxon>
        <taxon>Crotonoideae</taxon>
        <taxon>Jatropheae</taxon>
        <taxon>Jatropha</taxon>
    </lineage>
</organism>
<dbReference type="InterPro" id="IPR006527">
    <property type="entry name" value="F-box-assoc_dom_typ1"/>
</dbReference>
<feature type="domain" description="F-box" evidence="1">
    <location>
        <begin position="4"/>
        <end position="54"/>
    </location>
</feature>
<accession>A0A067LCF6</accession>
<dbReference type="InterPro" id="IPR036047">
    <property type="entry name" value="F-box-like_dom_sf"/>
</dbReference>
<reference evidence="2 3" key="1">
    <citation type="journal article" date="2014" name="PLoS ONE">
        <title>Global Analysis of Gene Expression Profiles in Physic Nut (Jatropha curcas L.) Seedlings Exposed to Salt Stress.</title>
        <authorList>
            <person name="Zhang L."/>
            <person name="Zhang C."/>
            <person name="Wu P."/>
            <person name="Chen Y."/>
            <person name="Li M."/>
            <person name="Jiang H."/>
            <person name="Wu G."/>
        </authorList>
    </citation>
    <scope>NUCLEOTIDE SEQUENCE [LARGE SCALE GENOMIC DNA]</scope>
    <source>
        <strain evidence="3">cv. GZQX0401</strain>
        <tissue evidence="2">Young leaves</tissue>
    </source>
</reference>
<dbReference type="PANTHER" id="PTHR31672:SF13">
    <property type="entry name" value="F-BOX PROTEIN CPR30-LIKE"/>
    <property type="match status" value="1"/>
</dbReference>
<dbReference type="InterPro" id="IPR050796">
    <property type="entry name" value="SCF_F-box_component"/>
</dbReference>
<evidence type="ECO:0000313" key="3">
    <source>
        <dbReference type="Proteomes" id="UP000027138"/>
    </source>
</evidence>
<dbReference type="Proteomes" id="UP000027138">
    <property type="component" value="Unassembled WGS sequence"/>
</dbReference>
<dbReference type="EMBL" id="KK914309">
    <property type="protein sequence ID" value="KDP42170.1"/>
    <property type="molecule type" value="Genomic_DNA"/>
</dbReference>